<dbReference type="OrthoDB" id="8929292at2759"/>
<organism evidence="2 3">
    <name type="scientific">Synaphobranchus kaupii</name>
    <name type="common">Kaup's arrowtooth eel</name>
    <dbReference type="NCBI Taxonomy" id="118154"/>
    <lineage>
        <taxon>Eukaryota</taxon>
        <taxon>Metazoa</taxon>
        <taxon>Chordata</taxon>
        <taxon>Craniata</taxon>
        <taxon>Vertebrata</taxon>
        <taxon>Euteleostomi</taxon>
        <taxon>Actinopterygii</taxon>
        <taxon>Neopterygii</taxon>
        <taxon>Teleostei</taxon>
        <taxon>Anguilliformes</taxon>
        <taxon>Synaphobranchidae</taxon>
        <taxon>Synaphobranchus</taxon>
    </lineage>
</organism>
<comment type="caution">
    <text evidence="2">The sequence shown here is derived from an EMBL/GenBank/DDBJ whole genome shotgun (WGS) entry which is preliminary data.</text>
</comment>
<accession>A0A9Q1E7T3</accession>
<feature type="region of interest" description="Disordered" evidence="1">
    <location>
        <begin position="145"/>
        <end position="168"/>
    </location>
</feature>
<keyword evidence="3" id="KW-1185">Reference proteome</keyword>
<evidence type="ECO:0000256" key="1">
    <source>
        <dbReference type="SAM" id="MobiDB-lite"/>
    </source>
</evidence>
<evidence type="ECO:0000313" key="3">
    <source>
        <dbReference type="Proteomes" id="UP001152622"/>
    </source>
</evidence>
<reference evidence="2" key="1">
    <citation type="journal article" date="2023" name="Science">
        <title>Genome structures resolve the early diversification of teleost fishes.</title>
        <authorList>
            <person name="Parey E."/>
            <person name="Louis A."/>
            <person name="Montfort J."/>
            <person name="Bouchez O."/>
            <person name="Roques C."/>
            <person name="Iampietro C."/>
            <person name="Lluch J."/>
            <person name="Castinel A."/>
            <person name="Donnadieu C."/>
            <person name="Desvignes T."/>
            <person name="Floi Bucao C."/>
            <person name="Jouanno E."/>
            <person name="Wen M."/>
            <person name="Mejri S."/>
            <person name="Dirks R."/>
            <person name="Jansen H."/>
            <person name="Henkel C."/>
            <person name="Chen W.J."/>
            <person name="Zahm M."/>
            <person name="Cabau C."/>
            <person name="Klopp C."/>
            <person name="Thompson A.W."/>
            <person name="Robinson-Rechavi M."/>
            <person name="Braasch I."/>
            <person name="Lecointre G."/>
            <person name="Bobe J."/>
            <person name="Postlethwait J.H."/>
            <person name="Berthelot C."/>
            <person name="Roest Crollius H."/>
            <person name="Guiguen Y."/>
        </authorList>
    </citation>
    <scope>NUCLEOTIDE SEQUENCE</scope>
    <source>
        <strain evidence="2">WJC10195</strain>
    </source>
</reference>
<gene>
    <name evidence="2" type="ORF">SKAU_G00411330</name>
</gene>
<dbReference type="Proteomes" id="UP001152622">
    <property type="component" value="Chromosome 22"/>
</dbReference>
<dbReference type="Gene3D" id="3.30.420.10">
    <property type="entry name" value="Ribonuclease H-like superfamily/Ribonuclease H"/>
    <property type="match status" value="1"/>
</dbReference>
<dbReference type="EMBL" id="JAINUF010000022">
    <property type="protein sequence ID" value="KAJ8333814.1"/>
    <property type="molecule type" value="Genomic_DNA"/>
</dbReference>
<dbReference type="AlphaFoldDB" id="A0A9Q1E7T3"/>
<protein>
    <submittedName>
        <fullName evidence="2">Uncharacterized protein</fullName>
    </submittedName>
</protein>
<sequence>MEQQLSIVSAKHQRDWDNHLPLVLMAYRSTVHDSTSCNPVLLMLGREIRTHPYWHLADPDSPSVPPGPEYARRLQDRLETAHSFARRQLLNAGDRSVTTMFTPRAGTLRLVSWSRSTAPRGRRAGVQNWTMSGWGRWCTGSNYHPREGRWPSTETGTSPPEHSTSVPCGFHEASLAEKAPRSLPGLCLFPQGQETLKGGGNVATLHRYA</sequence>
<evidence type="ECO:0000313" key="2">
    <source>
        <dbReference type="EMBL" id="KAJ8333814.1"/>
    </source>
</evidence>
<feature type="compositionally biased region" description="Polar residues" evidence="1">
    <location>
        <begin position="152"/>
        <end position="166"/>
    </location>
</feature>
<dbReference type="GO" id="GO:0003676">
    <property type="term" value="F:nucleic acid binding"/>
    <property type="evidence" value="ECO:0007669"/>
    <property type="project" value="InterPro"/>
</dbReference>
<proteinExistence type="predicted"/>
<name>A0A9Q1E7T3_SYNKA</name>
<dbReference type="InterPro" id="IPR036397">
    <property type="entry name" value="RNaseH_sf"/>
</dbReference>